<evidence type="ECO:0000259" key="20">
    <source>
        <dbReference type="PROSITE" id="PS51383"/>
    </source>
</evidence>
<evidence type="ECO:0000256" key="12">
    <source>
        <dbReference type="ARBA" id="ARBA00023239"/>
    </source>
</evidence>
<dbReference type="HAMAP" id="MF_01965">
    <property type="entry name" value="NADHX_dehydratase"/>
    <property type="match status" value="1"/>
</dbReference>
<dbReference type="PROSITE" id="PS51385">
    <property type="entry name" value="YJEF_N"/>
    <property type="match status" value="1"/>
</dbReference>
<evidence type="ECO:0000256" key="9">
    <source>
        <dbReference type="ARBA" id="ARBA00022958"/>
    </source>
</evidence>
<evidence type="ECO:0000313" key="22">
    <source>
        <dbReference type="EMBL" id="SHF17692.1"/>
    </source>
</evidence>
<name>A0A1M4ZIR8_9BACT</name>
<comment type="similarity">
    <text evidence="17">Belongs to the NnrD/CARKD family.</text>
</comment>
<dbReference type="GO" id="GO:0046872">
    <property type="term" value="F:metal ion binding"/>
    <property type="evidence" value="ECO:0007669"/>
    <property type="project" value="UniProtKB-UniRule"/>
</dbReference>
<dbReference type="RefSeq" id="WP_073061347.1">
    <property type="nucleotide sequence ID" value="NZ_FQUS01000006.1"/>
</dbReference>
<dbReference type="InterPro" id="IPR030677">
    <property type="entry name" value="Nnr"/>
</dbReference>
<feature type="binding site" evidence="18">
    <location>
        <begin position="139"/>
        <end position="145"/>
    </location>
    <ligand>
        <name>(6S)-NADPHX</name>
        <dbReference type="ChEBI" id="CHEBI:64076"/>
    </ligand>
</feature>
<evidence type="ECO:0000256" key="17">
    <source>
        <dbReference type="HAMAP-Rule" id="MF_01965"/>
    </source>
</evidence>
<evidence type="ECO:0000256" key="6">
    <source>
        <dbReference type="ARBA" id="ARBA00022741"/>
    </source>
</evidence>
<dbReference type="PROSITE" id="PS51383">
    <property type="entry name" value="YJEF_C_3"/>
    <property type="match status" value="1"/>
</dbReference>
<dbReference type="OrthoDB" id="9806925at2"/>
<dbReference type="InterPro" id="IPR036652">
    <property type="entry name" value="YjeF_N_dom_sf"/>
</dbReference>
<feature type="binding site" evidence="17">
    <location>
        <position position="454"/>
    </location>
    <ligand>
        <name>AMP</name>
        <dbReference type="ChEBI" id="CHEBI:456215"/>
    </ligand>
</feature>
<feature type="binding site" evidence="18">
    <location>
        <position position="168"/>
    </location>
    <ligand>
        <name>(6S)-NADPHX</name>
        <dbReference type="ChEBI" id="CHEBI:64076"/>
    </ligand>
</feature>
<feature type="binding site" evidence="18">
    <location>
        <position position="171"/>
    </location>
    <ligand>
        <name>K(+)</name>
        <dbReference type="ChEBI" id="CHEBI:29103"/>
    </ligand>
</feature>
<evidence type="ECO:0000256" key="7">
    <source>
        <dbReference type="ARBA" id="ARBA00022840"/>
    </source>
</evidence>
<evidence type="ECO:0000256" key="19">
    <source>
        <dbReference type="PIRNR" id="PIRNR017184"/>
    </source>
</evidence>
<dbReference type="CDD" id="cd01171">
    <property type="entry name" value="YXKO-related"/>
    <property type="match status" value="1"/>
</dbReference>
<comment type="function">
    <text evidence="18">Catalyzes the epimerization of the S- and R-forms of NAD(P)HX, a damaged form of NAD(P)H that is a result of enzymatic or heat-dependent hydration. This is a prerequisite for the S-specific NAD(P)H-hydrate dehydratase to allow the repair of both epimers of NAD(P)HX.</text>
</comment>
<dbReference type="PROSITE" id="PS01050">
    <property type="entry name" value="YJEF_C_2"/>
    <property type="match status" value="1"/>
</dbReference>
<comment type="cofactor">
    <cofactor evidence="18 19">
        <name>K(+)</name>
        <dbReference type="ChEBI" id="CHEBI:29103"/>
    </cofactor>
    <text evidence="18 19">Binds 1 potassium ion per subunit.</text>
</comment>
<evidence type="ECO:0000313" key="23">
    <source>
        <dbReference type="Proteomes" id="UP000184041"/>
    </source>
</evidence>
<proteinExistence type="inferred from homology"/>
<dbReference type="PANTHER" id="PTHR12592:SF0">
    <property type="entry name" value="ATP-DEPENDENT (S)-NAD(P)H-HYDRATE DEHYDRATASE"/>
    <property type="match status" value="1"/>
</dbReference>
<gene>
    <name evidence="17" type="primary">nnrD</name>
    <name evidence="18" type="synonym">nnrE</name>
    <name evidence="22" type="ORF">SAMN05443144_10638</name>
</gene>
<keyword evidence="6 17" id="KW-0547">Nucleotide-binding</keyword>
<evidence type="ECO:0000256" key="2">
    <source>
        <dbReference type="ARBA" id="ARBA00000909"/>
    </source>
</evidence>
<dbReference type="EC" id="5.1.99.6" evidence="19"/>
<evidence type="ECO:0000256" key="11">
    <source>
        <dbReference type="ARBA" id="ARBA00023235"/>
    </source>
</evidence>
<dbReference type="SUPFAM" id="SSF53613">
    <property type="entry name" value="Ribokinase-like"/>
    <property type="match status" value="1"/>
</dbReference>
<dbReference type="HAMAP" id="MF_01966">
    <property type="entry name" value="NADHX_epimerase"/>
    <property type="match status" value="1"/>
</dbReference>
<comment type="catalytic activity">
    <reaction evidence="15 17 19">
        <text>(6S)-NADHX + ADP = AMP + phosphate + NADH + H(+)</text>
        <dbReference type="Rhea" id="RHEA:32223"/>
        <dbReference type="ChEBI" id="CHEBI:15378"/>
        <dbReference type="ChEBI" id="CHEBI:43474"/>
        <dbReference type="ChEBI" id="CHEBI:57945"/>
        <dbReference type="ChEBI" id="CHEBI:64074"/>
        <dbReference type="ChEBI" id="CHEBI:456215"/>
        <dbReference type="ChEBI" id="CHEBI:456216"/>
        <dbReference type="EC" id="4.2.1.136"/>
    </reaction>
</comment>
<keyword evidence="8 17" id="KW-0521">NADP</keyword>
<dbReference type="EC" id="4.2.1.136" evidence="19"/>
<keyword evidence="11 18" id="KW-0413">Isomerase</keyword>
<dbReference type="GO" id="GO:0110051">
    <property type="term" value="P:metabolite repair"/>
    <property type="evidence" value="ECO:0007669"/>
    <property type="project" value="TreeGrafter"/>
</dbReference>
<dbReference type="PANTHER" id="PTHR12592">
    <property type="entry name" value="ATP-DEPENDENT (S)-NAD(P)H-HYDRATE DEHYDRATASE FAMILY MEMBER"/>
    <property type="match status" value="1"/>
</dbReference>
<organism evidence="22 23">
    <name type="scientific">Fodinibius roseus</name>
    <dbReference type="NCBI Taxonomy" id="1194090"/>
    <lineage>
        <taxon>Bacteria</taxon>
        <taxon>Pseudomonadati</taxon>
        <taxon>Balneolota</taxon>
        <taxon>Balneolia</taxon>
        <taxon>Balneolales</taxon>
        <taxon>Balneolaceae</taxon>
        <taxon>Fodinibius</taxon>
    </lineage>
</organism>
<feature type="binding site" evidence="18">
    <location>
        <position position="135"/>
    </location>
    <ligand>
        <name>K(+)</name>
        <dbReference type="ChEBI" id="CHEBI:29103"/>
    </ligand>
</feature>
<feature type="domain" description="YjeF C-terminal" evidence="20">
    <location>
        <begin position="231"/>
        <end position="503"/>
    </location>
</feature>
<keyword evidence="10 17" id="KW-0520">NAD</keyword>
<dbReference type="InterPro" id="IPR017953">
    <property type="entry name" value="Carbohydrate_kinase_pred_CS"/>
</dbReference>
<evidence type="ECO:0000256" key="13">
    <source>
        <dbReference type="ARBA" id="ARBA00023268"/>
    </source>
</evidence>
<comment type="catalytic activity">
    <reaction evidence="2 18 19">
        <text>(6R)-NADPHX = (6S)-NADPHX</text>
        <dbReference type="Rhea" id="RHEA:32227"/>
        <dbReference type="ChEBI" id="CHEBI:64076"/>
        <dbReference type="ChEBI" id="CHEBI:64077"/>
        <dbReference type="EC" id="5.1.99.6"/>
    </reaction>
</comment>
<dbReference type="GO" id="GO:0052855">
    <property type="term" value="F:ADP-dependent NAD(P)H-hydrate dehydratase activity"/>
    <property type="evidence" value="ECO:0007669"/>
    <property type="project" value="UniProtKB-UniRule"/>
</dbReference>
<comment type="similarity">
    <text evidence="3 19">In the N-terminal section; belongs to the NnrE/AIBP family.</text>
</comment>
<evidence type="ECO:0000259" key="21">
    <source>
        <dbReference type="PROSITE" id="PS51385"/>
    </source>
</evidence>
<dbReference type="InterPro" id="IPR004443">
    <property type="entry name" value="YjeF_N_dom"/>
</dbReference>
<dbReference type="NCBIfam" id="TIGR00197">
    <property type="entry name" value="yjeF_nterm"/>
    <property type="match status" value="1"/>
</dbReference>
<evidence type="ECO:0000256" key="1">
    <source>
        <dbReference type="ARBA" id="ARBA00000013"/>
    </source>
</evidence>
<feature type="domain" description="YjeF N-terminal" evidence="21">
    <location>
        <begin position="17"/>
        <end position="225"/>
    </location>
</feature>
<dbReference type="Pfam" id="PF03853">
    <property type="entry name" value="YjeF_N"/>
    <property type="match status" value="1"/>
</dbReference>
<comment type="caution">
    <text evidence="17">Lacks conserved residue(s) required for the propagation of feature annotation.</text>
</comment>
<evidence type="ECO:0000256" key="15">
    <source>
        <dbReference type="ARBA" id="ARBA00048238"/>
    </source>
</evidence>
<comment type="subunit">
    <text evidence="17">Homotetramer.</text>
</comment>
<comment type="function">
    <text evidence="14 19">Bifunctional enzyme that catalyzes the epimerization of the S- and R-forms of NAD(P)HX and the dehydration of the S-form of NAD(P)HX at the expense of ADP, which is converted to AMP. This allows the repair of both epimers of NAD(P)HX, a damaged form of NAD(P)H that is a result of enzymatic or heat-dependent hydration.</text>
</comment>
<reference evidence="22 23" key="1">
    <citation type="submission" date="2016-11" db="EMBL/GenBank/DDBJ databases">
        <authorList>
            <person name="Jaros S."/>
            <person name="Januszkiewicz K."/>
            <person name="Wedrychowicz H."/>
        </authorList>
    </citation>
    <scope>NUCLEOTIDE SEQUENCE [LARGE SCALE GENOMIC DNA]</scope>
    <source>
        <strain evidence="22 23">DSM 21986</strain>
    </source>
</reference>
<sequence length="503" mass="54891">MMLQAPLSHYVLTARQSREVDRKTIEEMGIDGFTLMEIAGSSAAKAILSDRPGSSHGLYLCGKGNNAGDALVVGRYLMQHNIAATLVFLSGTGDLSPDAEKNLELLREFDSRNQLTIFESWGAFDQSGSWDFIIDGMLGTGLDSELRGDYLKGVQWANKQPAPVLSMDIPTGLHADTGESMGACIRAEQTFAFGGRKQGHYLEEGPARTGKITYCELPFPNHFKSSCNTFLLDESWVERPPAQPGRHKYASGVLYIIAGSEGLTGAAILAAQSAWAEGLGAVIIVCPRGLLSVYEHNLPSIIKKPVGDTSDDHFKPQHLSHTLEILREKEGVVLLGPGLGRQEETASFVSRFLSRNLRNTVIDADALWALARSGQWDKPDDTQWILTPHPGELSRFTDHPITNDYQRLNFVRTFSSDHHITILSKGMPGIIGTSSGTCYITNYNTRYFARAGNGDVLAGKVGAYLAFGRAPDDSCAGGLLQGKQKLDRYLETAQGLPEPRDFI</sequence>
<evidence type="ECO:0000256" key="5">
    <source>
        <dbReference type="ARBA" id="ARBA00022723"/>
    </source>
</evidence>
<dbReference type="PROSITE" id="PS01049">
    <property type="entry name" value="YJEF_C_1"/>
    <property type="match status" value="1"/>
</dbReference>
<dbReference type="GO" id="GO:0052856">
    <property type="term" value="F:NAD(P)HX epimerase activity"/>
    <property type="evidence" value="ECO:0007669"/>
    <property type="project" value="UniProtKB-UniRule"/>
</dbReference>
<dbReference type="Pfam" id="PF01256">
    <property type="entry name" value="Carb_kinase"/>
    <property type="match status" value="1"/>
</dbReference>
<dbReference type="GO" id="GO:0005524">
    <property type="term" value="F:ATP binding"/>
    <property type="evidence" value="ECO:0007669"/>
    <property type="project" value="UniProtKB-UniRule"/>
</dbReference>
<keyword evidence="9 18" id="KW-0630">Potassium</keyword>
<comment type="function">
    <text evidence="17">Catalyzes the dehydration of the S-form of NAD(P)HX at the expense of ADP, which is converted to AMP. Together with NAD(P)HX epimerase, which catalyzes the epimerization of the S- and R-forms, the enzyme allows the repair of both epimers of NAD(P)HX, a damaged form of NAD(P)H that is a result of enzymatic or heat-dependent hydration.</text>
</comment>
<feature type="binding site" evidence="18">
    <location>
        <position position="66"/>
    </location>
    <ligand>
        <name>K(+)</name>
        <dbReference type="ChEBI" id="CHEBI:29103"/>
    </ligand>
</feature>
<comment type="catalytic activity">
    <reaction evidence="16 17 19">
        <text>(6S)-NADPHX + ADP = AMP + phosphate + NADPH + H(+)</text>
        <dbReference type="Rhea" id="RHEA:32235"/>
        <dbReference type="ChEBI" id="CHEBI:15378"/>
        <dbReference type="ChEBI" id="CHEBI:43474"/>
        <dbReference type="ChEBI" id="CHEBI:57783"/>
        <dbReference type="ChEBI" id="CHEBI:64076"/>
        <dbReference type="ChEBI" id="CHEBI:456215"/>
        <dbReference type="ChEBI" id="CHEBI:456216"/>
        <dbReference type="EC" id="4.2.1.136"/>
    </reaction>
</comment>
<dbReference type="Proteomes" id="UP000184041">
    <property type="component" value="Unassembled WGS sequence"/>
</dbReference>
<dbReference type="InterPro" id="IPR000631">
    <property type="entry name" value="CARKD"/>
</dbReference>
<evidence type="ECO:0000256" key="14">
    <source>
        <dbReference type="ARBA" id="ARBA00025153"/>
    </source>
</evidence>
<evidence type="ECO:0000256" key="3">
    <source>
        <dbReference type="ARBA" id="ARBA00006001"/>
    </source>
</evidence>
<comment type="catalytic activity">
    <reaction evidence="1 18 19">
        <text>(6R)-NADHX = (6S)-NADHX</text>
        <dbReference type="Rhea" id="RHEA:32215"/>
        <dbReference type="ChEBI" id="CHEBI:64074"/>
        <dbReference type="ChEBI" id="CHEBI:64075"/>
        <dbReference type="EC" id="5.1.99.6"/>
    </reaction>
</comment>
<keyword evidence="23" id="KW-1185">Reference proteome</keyword>
<accession>A0A1M4ZIR8</accession>
<dbReference type="InterPro" id="IPR029056">
    <property type="entry name" value="Ribokinase-like"/>
</dbReference>
<keyword evidence="5 18" id="KW-0479">Metal-binding</keyword>
<feature type="binding site" evidence="17">
    <location>
        <position position="389"/>
    </location>
    <ligand>
        <name>(6S)-NADPHX</name>
        <dbReference type="ChEBI" id="CHEBI:64076"/>
    </ligand>
</feature>
<dbReference type="SUPFAM" id="SSF64153">
    <property type="entry name" value="YjeF N-terminal domain-like"/>
    <property type="match status" value="1"/>
</dbReference>
<keyword evidence="13" id="KW-0511">Multifunctional enzyme</keyword>
<evidence type="ECO:0000256" key="18">
    <source>
        <dbReference type="HAMAP-Rule" id="MF_01966"/>
    </source>
</evidence>
<evidence type="ECO:0000256" key="16">
    <source>
        <dbReference type="ARBA" id="ARBA00049209"/>
    </source>
</evidence>
<dbReference type="STRING" id="1194090.SAMN05443144_10638"/>
<dbReference type="PIRSF" id="PIRSF017184">
    <property type="entry name" value="Nnr"/>
    <property type="match status" value="1"/>
</dbReference>
<dbReference type="Gene3D" id="3.40.50.10260">
    <property type="entry name" value="YjeF N-terminal domain"/>
    <property type="match status" value="1"/>
</dbReference>
<comment type="similarity">
    <text evidence="18">Belongs to the NnrE/AIBP family.</text>
</comment>
<dbReference type="AlphaFoldDB" id="A0A1M4ZIR8"/>
<feature type="binding site" evidence="17">
    <location>
        <position position="266"/>
    </location>
    <ligand>
        <name>(6S)-NADPHX</name>
        <dbReference type="ChEBI" id="CHEBI:64076"/>
    </ligand>
</feature>
<comment type="cofactor">
    <cofactor evidence="17">
        <name>Mg(2+)</name>
        <dbReference type="ChEBI" id="CHEBI:18420"/>
    </cofactor>
</comment>
<protein>
    <recommendedName>
        <fullName evidence="19">Bifunctional NAD(P)H-hydrate repair enzyme</fullName>
    </recommendedName>
    <alternativeName>
        <fullName evidence="19">Nicotinamide nucleotide repair protein</fullName>
    </alternativeName>
    <domain>
        <recommendedName>
            <fullName evidence="19">ADP-dependent (S)-NAD(P)H-hydrate dehydratase</fullName>
            <ecNumber evidence="19">4.2.1.136</ecNumber>
        </recommendedName>
        <alternativeName>
            <fullName evidence="19">ADP-dependent NAD(P)HX dehydratase</fullName>
        </alternativeName>
    </domain>
    <domain>
        <recommendedName>
            <fullName evidence="19">NAD(P)H-hydrate epimerase</fullName>
            <ecNumber evidence="19">5.1.99.6</ecNumber>
        </recommendedName>
    </domain>
</protein>
<feature type="binding site" evidence="18">
    <location>
        <position position="150"/>
    </location>
    <ligand>
        <name>(6S)-NADPHX</name>
        <dbReference type="ChEBI" id="CHEBI:64076"/>
    </ligand>
</feature>
<comment type="similarity">
    <text evidence="4 19">In the C-terminal section; belongs to the NnrD/CARKD family.</text>
</comment>
<keyword evidence="7 17" id="KW-0067">ATP-binding</keyword>
<evidence type="ECO:0000256" key="8">
    <source>
        <dbReference type="ARBA" id="ARBA00022857"/>
    </source>
</evidence>
<dbReference type="GO" id="GO:0046496">
    <property type="term" value="P:nicotinamide nucleotide metabolic process"/>
    <property type="evidence" value="ECO:0007669"/>
    <property type="project" value="UniProtKB-UniRule"/>
</dbReference>
<evidence type="ECO:0000256" key="4">
    <source>
        <dbReference type="ARBA" id="ARBA00009524"/>
    </source>
</evidence>
<feature type="binding site" evidence="17">
    <location>
        <position position="338"/>
    </location>
    <ligand>
        <name>(6S)-NADPHX</name>
        <dbReference type="ChEBI" id="CHEBI:64076"/>
    </ligand>
</feature>
<dbReference type="EMBL" id="FQUS01000006">
    <property type="protein sequence ID" value="SHF17692.1"/>
    <property type="molecule type" value="Genomic_DNA"/>
</dbReference>
<dbReference type="NCBIfam" id="TIGR00196">
    <property type="entry name" value="yjeF_cterm"/>
    <property type="match status" value="1"/>
</dbReference>
<evidence type="ECO:0000256" key="10">
    <source>
        <dbReference type="ARBA" id="ARBA00023027"/>
    </source>
</evidence>
<dbReference type="Gene3D" id="3.40.1190.20">
    <property type="match status" value="1"/>
</dbReference>
<feature type="binding site" evidence="17">
    <location>
        <position position="455"/>
    </location>
    <ligand>
        <name>(6S)-NADPHX</name>
        <dbReference type="ChEBI" id="CHEBI:64076"/>
    </ligand>
</feature>
<keyword evidence="12 17" id="KW-0456">Lyase</keyword>